<dbReference type="Gene3D" id="1.10.260.40">
    <property type="entry name" value="lambda repressor-like DNA-binding domains"/>
    <property type="match status" value="1"/>
</dbReference>
<dbReference type="PANTHER" id="PTHR46558:SF11">
    <property type="entry name" value="HTH-TYPE TRANSCRIPTIONAL REGULATOR XRE"/>
    <property type="match status" value="1"/>
</dbReference>
<gene>
    <name evidence="3" type="ORF">HMPREF9469_00526</name>
</gene>
<dbReference type="PROSITE" id="PS50943">
    <property type="entry name" value="HTH_CROC1"/>
    <property type="match status" value="1"/>
</dbReference>
<dbReference type="SMART" id="SM00530">
    <property type="entry name" value="HTH_XRE"/>
    <property type="match status" value="1"/>
</dbReference>
<proteinExistence type="predicted"/>
<dbReference type="PANTHER" id="PTHR46558">
    <property type="entry name" value="TRACRIPTIONAL REGULATORY PROTEIN-RELATED-RELATED"/>
    <property type="match status" value="1"/>
</dbReference>
<organism evidence="3 4">
    <name type="scientific">[Clostridium] citroniae WAL-17108</name>
    <dbReference type="NCBI Taxonomy" id="742733"/>
    <lineage>
        <taxon>Bacteria</taxon>
        <taxon>Bacillati</taxon>
        <taxon>Bacillota</taxon>
        <taxon>Clostridia</taxon>
        <taxon>Lachnospirales</taxon>
        <taxon>Lachnospiraceae</taxon>
        <taxon>Enterocloster</taxon>
    </lineage>
</organism>
<evidence type="ECO:0000313" key="3">
    <source>
        <dbReference type="EMBL" id="EHF00768.1"/>
    </source>
</evidence>
<dbReference type="PATRIC" id="fig|742733.3.peg.549"/>
<dbReference type="CDD" id="cd00093">
    <property type="entry name" value="HTH_XRE"/>
    <property type="match status" value="1"/>
</dbReference>
<dbReference type="Pfam" id="PF01381">
    <property type="entry name" value="HTH_3"/>
    <property type="match status" value="1"/>
</dbReference>
<dbReference type="SUPFAM" id="SSF47413">
    <property type="entry name" value="lambda repressor-like DNA-binding domains"/>
    <property type="match status" value="1"/>
</dbReference>
<evidence type="ECO:0000256" key="1">
    <source>
        <dbReference type="ARBA" id="ARBA00023125"/>
    </source>
</evidence>
<dbReference type="InterPro" id="IPR010982">
    <property type="entry name" value="Lambda_DNA-bd_dom_sf"/>
</dbReference>
<evidence type="ECO:0000259" key="2">
    <source>
        <dbReference type="PROSITE" id="PS50943"/>
    </source>
</evidence>
<dbReference type="RefSeq" id="WP_007858897.1">
    <property type="nucleotide sequence ID" value="NZ_JH376420.1"/>
</dbReference>
<sequence length="270" mass="30094">MNVSLTIQEKLKDLRVGHGLNLEQLAEQTGISRSALGQYETEDYKDISHTSIITLAKFYGVSTDYLLGMTENKNHPATDLSGLHLSDEMIGLLKSGKINTRLLCEMAVHRDFVKLMADIEIYVDGIAAMQIQSLNSVVDLARVEIIEQYRPGENDRIIKTLGTAHINEDRYFSDMVHGDIDEIIRDIRKAHKGDSTSAPELSVAAQLKKALADAENFKGSTQEKQIAALLGQLGIDYNRLSPEEMRILMKAFGKSKHLKSPGSKRGKKRK</sequence>
<dbReference type="GO" id="GO:0003677">
    <property type="term" value="F:DNA binding"/>
    <property type="evidence" value="ECO:0007669"/>
    <property type="project" value="UniProtKB-KW"/>
</dbReference>
<accession>G5HD64</accession>
<keyword evidence="1" id="KW-0238">DNA-binding</keyword>
<dbReference type="eggNOG" id="COG1396">
    <property type="taxonomic scope" value="Bacteria"/>
</dbReference>
<comment type="caution">
    <text evidence="3">The sequence shown here is derived from an EMBL/GenBank/DDBJ whole genome shotgun (WGS) entry which is preliminary data.</text>
</comment>
<protein>
    <recommendedName>
        <fullName evidence="2">HTH cro/C1-type domain-containing protein</fullName>
    </recommendedName>
</protein>
<dbReference type="HOGENOM" id="CLU_090591_0_0_9"/>
<dbReference type="InterPro" id="IPR001387">
    <property type="entry name" value="Cro/C1-type_HTH"/>
</dbReference>
<feature type="domain" description="HTH cro/C1-type" evidence="2">
    <location>
        <begin position="11"/>
        <end position="66"/>
    </location>
</feature>
<evidence type="ECO:0000313" key="4">
    <source>
        <dbReference type="Proteomes" id="UP000003763"/>
    </source>
</evidence>
<reference evidence="3 4" key="1">
    <citation type="submission" date="2011-08" db="EMBL/GenBank/DDBJ databases">
        <title>The Genome Sequence of Clostridium citroniae WAL-17108.</title>
        <authorList>
            <consortium name="The Broad Institute Genome Sequencing Platform"/>
            <person name="Earl A."/>
            <person name="Ward D."/>
            <person name="Feldgarden M."/>
            <person name="Gevers D."/>
            <person name="Finegold S.M."/>
            <person name="Summanen P.H."/>
            <person name="Molitoris D.R."/>
            <person name="Vaisanen M.L."/>
            <person name="Daigneault M."/>
            <person name="Allen-Vercoe E."/>
            <person name="Young S.K."/>
            <person name="Zeng Q."/>
            <person name="Gargeya S."/>
            <person name="Fitzgerald M."/>
            <person name="Haas B."/>
            <person name="Abouelleil A."/>
            <person name="Alvarado L."/>
            <person name="Arachchi H.M."/>
            <person name="Berlin A."/>
            <person name="Brown A."/>
            <person name="Chapman S.B."/>
            <person name="Chen Z."/>
            <person name="Dunbar C."/>
            <person name="Freedman E."/>
            <person name="Gearin G."/>
            <person name="Gellesch M."/>
            <person name="Goldberg J."/>
            <person name="Griggs A."/>
            <person name="Gujja S."/>
            <person name="Heiman D."/>
            <person name="Howarth C."/>
            <person name="Larson L."/>
            <person name="Lui A."/>
            <person name="MacDonald P.J.P."/>
            <person name="Montmayeur A."/>
            <person name="Murphy C."/>
            <person name="Neiman D."/>
            <person name="Pearson M."/>
            <person name="Priest M."/>
            <person name="Roberts A."/>
            <person name="Saif S."/>
            <person name="Shea T."/>
            <person name="Shenoy N."/>
            <person name="Sisk P."/>
            <person name="Stolte C."/>
            <person name="Sykes S."/>
            <person name="Wortman J."/>
            <person name="Nusbaum C."/>
            <person name="Birren B."/>
        </authorList>
    </citation>
    <scope>NUCLEOTIDE SEQUENCE [LARGE SCALE GENOMIC DNA]</scope>
    <source>
        <strain evidence="3 4">WAL-17108</strain>
    </source>
</reference>
<name>G5HD64_9FIRM</name>
<dbReference type="EMBL" id="ADLJ01000003">
    <property type="protein sequence ID" value="EHF00768.1"/>
    <property type="molecule type" value="Genomic_DNA"/>
</dbReference>
<dbReference type="AlphaFoldDB" id="G5HD64"/>
<dbReference type="Proteomes" id="UP000003763">
    <property type="component" value="Unassembled WGS sequence"/>
</dbReference>